<evidence type="ECO:0000313" key="1">
    <source>
        <dbReference type="EMBL" id="EEX69410.1"/>
    </source>
</evidence>
<dbReference type="Proteomes" id="UP000003671">
    <property type="component" value="Unassembled WGS sequence"/>
</dbReference>
<organism evidence="1 2">
    <name type="scientific">Mitsuokella multacida DSM 20544</name>
    <dbReference type="NCBI Taxonomy" id="500635"/>
    <lineage>
        <taxon>Bacteria</taxon>
        <taxon>Bacillati</taxon>
        <taxon>Bacillota</taxon>
        <taxon>Negativicutes</taxon>
        <taxon>Selenomonadales</taxon>
        <taxon>Selenomonadaceae</taxon>
        <taxon>Mitsuokella</taxon>
    </lineage>
</organism>
<name>C9KLD2_9FIRM</name>
<dbReference type="AlphaFoldDB" id="C9KLD2"/>
<keyword evidence="2" id="KW-1185">Reference proteome</keyword>
<accession>C9KLD2</accession>
<comment type="caution">
    <text evidence="1">The sequence shown here is derived from an EMBL/GenBank/DDBJ whole genome shotgun (WGS) entry which is preliminary data.</text>
</comment>
<evidence type="ECO:0000313" key="2">
    <source>
        <dbReference type="Proteomes" id="UP000003671"/>
    </source>
</evidence>
<sequence length="81" mass="9154">MLHCLVFKEQLGLSKLAFLLSFESCSLQATFISYRIERSLSRSFFFLFFKFVSASCKSLANQGLRAFASAVSLSDLYYITG</sequence>
<dbReference type="HOGENOM" id="CLU_2570024_0_0_9"/>
<reference evidence="1" key="1">
    <citation type="submission" date="2009-09" db="EMBL/GenBank/DDBJ databases">
        <authorList>
            <person name="Weinstock G."/>
            <person name="Sodergren E."/>
            <person name="Clifton S."/>
            <person name="Fulton L."/>
            <person name="Fulton B."/>
            <person name="Courtney L."/>
            <person name="Fronick C."/>
            <person name="Harrison M."/>
            <person name="Strong C."/>
            <person name="Farmer C."/>
            <person name="Delahaunty K."/>
            <person name="Markovic C."/>
            <person name="Hall O."/>
            <person name="Minx P."/>
            <person name="Tomlinson C."/>
            <person name="Mitreva M."/>
            <person name="Nelson J."/>
            <person name="Hou S."/>
            <person name="Wollam A."/>
            <person name="Pepin K.H."/>
            <person name="Johnson M."/>
            <person name="Bhonagiri V."/>
            <person name="Nash W.E."/>
            <person name="Warren W."/>
            <person name="Chinwalla A."/>
            <person name="Mardis E.R."/>
            <person name="Wilson R.K."/>
        </authorList>
    </citation>
    <scope>NUCLEOTIDE SEQUENCE [LARGE SCALE GENOMIC DNA]</scope>
    <source>
        <strain evidence="1">DSM 20544</strain>
    </source>
</reference>
<protein>
    <submittedName>
        <fullName evidence="1">Uncharacterized protein</fullName>
    </submittedName>
</protein>
<dbReference type="EMBL" id="ABWK02000010">
    <property type="protein sequence ID" value="EEX69410.1"/>
    <property type="molecule type" value="Genomic_DNA"/>
</dbReference>
<gene>
    <name evidence="1" type="ORF">MITSMUL_04033</name>
</gene>
<proteinExistence type="predicted"/>